<gene>
    <name evidence="1" type="ORF">QM524_25140</name>
</gene>
<accession>A0ABT6YG17</accession>
<reference evidence="1 2" key="1">
    <citation type="submission" date="2023-05" db="EMBL/GenBank/DDBJ databases">
        <title>Novel species of genus Flectobacillus isolated from stream in China.</title>
        <authorList>
            <person name="Lu H."/>
        </authorList>
    </citation>
    <scope>NUCLEOTIDE SEQUENCE [LARGE SCALE GENOMIC DNA]</scope>
    <source>
        <strain evidence="1 2">KCTC 42575</strain>
    </source>
</reference>
<evidence type="ECO:0000313" key="2">
    <source>
        <dbReference type="Proteomes" id="UP001236507"/>
    </source>
</evidence>
<dbReference type="RefSeq" id="WP_283346776.1">
    <property type="nucleotide sequence ID" value="NZ_JASHIF010000032.1"/>
</dbReference>
<protein>
    <recommendedName>
        <fullName evidence="3">Lipoprotein</fullName>
    </recommendedName>
</protein>
<evidence type="ECO:0000313" key="1">
    <source>
        <dbReference type="EMBL" id="MDI9862535.1"/>
    </source>
</evidence>
<proteinExistence type="predicted"/>
<dbReference type="EMBL" id="JASHIF010000032">
    <property type="protein sequence ID" value="MDI9862535.1"/>
    <property type="molecule type" value="Genomic_DNA"/>
</dbReference>
<keyword evidence="2" id="KW-1185">Reference proteome</keyword>
<sequence length="139" mass="16103">MKSKNIGLLLVLLCSFESCNHQKESVSNSTTYKFHTEIPLGTHVNGYAHYIYIGNYDVKTKRDTLFLLDKAMMYVDTVTYAKPVTSIAYVNSIDNFPKSMDDQDANEIRKHTIFYISFNEDSLLKRKYFINGFYNAVKK</sequence>
<name>A0ABT6YG17_9BACT</name>
<organism evidence="1 2">
    <name type="scientific">Flectobacillus roseus</name>
    <dbReference type="NCBI Taxonomy" id="502259"/>
    <lineage>
        <taxon>Bacteria</taxon>
        <taxon>Pseudomonadati</taxon>
        <taxon>Bacteroidota</taxon>
        <taxon>Cytophagia</taxon>
        <taxon>Cytophagales</taxon>
        <taxon>Flectobacillaceae</taxon>
        <taxon>Flectobacillus</taxon>
    </lineage>
</organism>
<dbReference type="Proteomes" id="UP001236507">
    <property type="component" value="Unassembled WGS sequence"/>
</dbReference>
<evidence type="ECO:0008006" key="3">
    <source>
        <dbReference type="Google" id="ProtNLM"/>
    </source>
</evidence>
<comment type="caution">
    <text evidence="1">The sequence shown here is derived from an EMBL/GenBank/DDBJ whole genome shotgun (WGS) entry which is preliminary data.</text>
</comment>